<feature type="transmembrane region" description="Helical" evidence="6">
    <location>
        <begin position="140"/>
        <end position="160"/>
    </location>
</feature>
<dbReference type="InterPro" id="IPR018385">
    <property type="entry name" value="C4_dicarb_anaerob_car-like"/>
</dbReference>
<dbReference type="EMBL" id="DWYW01000035">
    <property type="protein sequence ID" value="HJA89485.1"/>
    <property type="molecule type" value="Genomic_DNA"/>
</dbReference>
<organism evidence="7 8">
    <name type="scientific">Candidatus Jeotgalibaca merdavium</name>
    <dbReference type="NCBI Taxonomy" id="2838627"/>
    <lineage>
        <taxon>Bacteria</taxon>
        <taxon>Bacillati</taxon>
        <taxon>Bacillota</taxon>
        <taxon>Bacilli</taxon>
        <taxon>Lactobacillales</taxon>
        <taxon>Carnobacteriaceae</taxon>
        <taxon>Jeotgalibaca</taxon>
    </lineage>
</organism>
<dbReference type="GO" id="GO:0005886">
    <property type="term" value="C:plasma membrane"/>
    <property type="evidence" value="ECO:0007669"/>
    <property type="project" value="UniProtKB-SubCell"/>
</dbReference>
<dbReference type="InterPro" id="IPR051679">
    <property type="entry name" value="DASS-Related_Transporters"/>
</dbReference>
<evidence type="ECO:0000256" key="2">
    <source>
        <dbReference type="ARBA" id="ARBA00022475"/>
    </source>
</evidence>
<feature type="transmembrane region" description="Helical" evidence="6">
    <location>
        <begin position="277"/>
        <end position="297"/>
    </location>
</feature>
<dbReference type="Pfam" id="PF03606">
    <property type="entry name" value="DcuC"/>
    <property type="match status" value="1"/>
</dbReference>
<feature type="transmembrane region" description="Helical" evidence="6">
    <location>
        <begin position="167"/>
        <end position="188"/>
    </location>
</feature>
<feature type="transmembrane region" description="Helical" evidence="6">
    <location>
        <begin position="253"/>
        <end position="271"/>
    </location>
</feature>
<evidence type="ECO:0000256" key="4">
    <source>
        <dbReference type="ARBA" id="ARBA00022989"/>
    </source>
</evidence>
<keyword evidence="3 6" id="KW-0812">Transmembrane</keyword>
<feature type="transmembrane region" description="Helical" evidence="6">
    <location>
        <begin position="309"/>
        <end position="330"/>
    </location>
</feature>
<proteinExistence type="predicted"/>
<feature type="transmembrane region" description="Helical" evidence="6">
    <location>
        <begin position="116"/>
        <end position="134"/>
    </location>
</feature>
<evidence type="ECO:0000256" key="3">
    <source>
        <dbReference type="ARBA" id="ARBA00022692"/>
    </source>
</evidence>
<feature type="transmembrane region" description="Helical" evidence="6">
    <location>
        <begin position="350"/>
        <end position="370"/>
    </location>
</feature>
<keyword evidence="2" id="KW-1003">Cell membrane</keyword>
<dbReference type="Proteomes" id="UP000886856">
    <property type="component" value="Unassembled WGS sequence"/>
</dbReference>
<keyword evidence="5 6" id="KW-0472">Membrane</keyword>
<dbReference type="AlphaFoldDB" id="A0A9D2HZJ6"/>
<name>A0A9D2HZJ6_9LACT</name>
<feature type="transmembrane region" description="Helical" evidence="6">
    <location>
        <begin position="400"/>
        <end position="421"/>
    </location>
</feature>
<evidence type="ECO:0000256" key="1">
    <source>
        <dbReference type="ARBA" id="ARBA00004651"/>
    </source>
</evidence>
<feature type="transmembrane region" description="Helical" evidence="6">
    <location>
        <begin position="200"/>
        <end position="218"/>
    </location>
</feature>
<comment type="subcellular location">
    <subcellularLocation>
        <location evidence="1">Cell membrane</location>
        <topology evidence="1">Multi-pass membrane protein</topology>
    </subcellularLocation>
</comment>
<comment type="caution">
    <text evidence="7">The sequence shown here is derived from an EMBL/GenBank/DDBJ whole genome shotgun (WGS) entry which is preliminary data.</text>
</comment>
<accession>A0A9D2HZJ6</accession>
<feature type="transmembrane region" description="Helical" evidence="6">
    <location>
        <begin position="12"/>
        <end position="31"/>
    </location>
</feature>
<evidence type="ECO:0000313" key="8">
    <source>
        <dbReference type="Proteomes" id="UP000886856"/>
    </source>
</evidence>
<evidence type="ECO:0000256" key="5">
    <source>
        <dbReference type="ARBA" id="ARBA00023136"/>
    </source>
</evidence>
<sequence>MLKKKKSFQVPHTYVLLIGVMLVMTLLTWIIPAGQFDVIEQNGRTISLPGSWHAVEQNPQGFFAIINSIPRGLVESAEISFFIFLIGGAFTVINETGTVEALIYKTSQRLKGRESLVIPVFLLIFGIAGATLGFSEETIVFIPMGISLALALGYDAVVGMSIVASGAAIGFSAGFMNPFAVGIAQGIAELPTFSGMGLRIALFIVLWLITSAYIMHYAKKVKQDPTNSLVYSDIEKDDTTGAASFVEMNKRHIIVGLIFLIGMCAIAFGVVEYGWYIQEIGAIFMTTGIIAGFAYGYSPSKIADLFVAGAKDMIFAALIVGVARSIVIVMEDGMIIDTIVNFLANSVQGLPGALAAVAMYVIQIIINFIIPSGSGQAAATMPIMVPLADAVGITRQTAVMAYQLGAGFMDSIMLTSGVLMAQLSISKIPYNKWVRYLGPLMIIWLLTGVVFLVFAYYTNYGPF</sequence>
<reference evidence="7" key="2">
    <citation type="submission" date="2021-04" db="EMBL/GenBank/DDBJ databases">
        <authorList>
            <person name="Gilroy R."/>
        </authorList>
    </citation>
    <scope>NUCLEOTIDE SEQUENCE</scope>
    <source>
        <strain evidence="7">CHK171-505</strain>
    </source>
</reference>
<reference evidence="7" key="1">
    <citation type="journal article" date="2021" name="PeerJ">
        <title>Extensive microbial diversity within the chicken gut microbiome revealed by metagenomics and culture.</title>
        <authorList>
            <person name="Gilroy R."/>
            <person name="Ravi A."/>
            <person name="Getino M."/>
            <person name="Pursley I."/>
            <person name="Horton D.L."/>
            <person name="Alikhan N.F."/>
            <person name="Baker D."/>
            <person name="Gharbi K."/>
            <person name="Hall N."/>
            <person name="Watson M."/>
            <person name="Adriaenssens E.M."/>
            <person name="Foster-Nyarko E."/>
            <person name="Jarju S."/>
            <person name="Secka A."/>
            <person name="Antonio M."/>
            <person name="Oren A."/>
            <person name="Chaudhuri R.R."/>
            <person name="La Ragione R."/>
            <person name="Hildebrand F."/>
            <person name="Pallen M.J."/>
        </authorList>
    </citation>
    <scope>NUCLEOTIDE SEQUENCE</scope>
    <source>
        <strain evidence="7">CHK171-505</strain>
    </source>
</reference>
<evidence type="ECO:0000313" key="7">
    <source>
        <dbReference type="EMBL" id="HJA89485.1"/>
    </source>
</evidence>
<dbReference type="PANTHER" id="PTHR43652">
    <property type="entry name" value="BASIC AMINO ACID ANTIPORTER YFCC-RELATED"/>
    <property type="match status" value="1"/>
</dbReference>
<keyword evidence="4 6" id="KW-1133">Transmembrane helix</keyword>
<feature type="transmembrane region" description="Helical" evidence="6">
    <location>
        <begin position="433"/>
        <end position="457"/>
    </location>
</feature>
<dbReference type="PANTHER" id="PTHR43652:SF6">
    <property type="entry name" value="ARGININE REPRESSOR"/>
    <property type="match status" value="1"/>
</dbReference>
<feature type="transmembrane region" description="Helical" evidence="6">
    <location>
        <begin position="79"/>
        <end position="104"/>
    </location>
</feature>
<protein>
    <submittedName>
        <fullName evidence="7">AbgT family transporter</fullName>
    </submittedName>
</protein>
<evidence type="ECO:0000256" key="6">
    <source>
        <dbReference type="SAM" id="Phobius"/>
    </source>
</evidence>
<gene>
    <name evidence="7" type="ORF">H9948_01730</name>
</gene>